<dbReference type="Proteomes" id="UP001529491">
    <property type="component" value="Chromosome"/>
</dbReference>
<feature type="domain" description="AB hydrolase-1" evidence="2">
    <location>
        <begin position="59"/>
        <end position="286"/>
    </location>
</feature>
<dbReference type="Pfam" id="PF00561">
    <property type="entry name" value="Abhydrolase_1"/>
    <property type="match status" value="1"/>
</dbReference>
<feature type="transmembrane region" description="Helical" evidence="1">
    <location>
        <begin position="6"/>
        <end position="29"/>
    </location>
</feature>
<sequence length="305" mass="34910">MKKILIWTFVVILVVLSPILYLAGTFVFTGPMPDDEFQKNLPLIVKNLEVNIDGEGEEAIVMVHGYPDSLELWDKQVEYFKNDYTIARFTLPGFELKDSGQRPHYNIAQIRMIMDAFIKSLGKDKVTVLAHDWGATYASHYLAKNDLVDRLILLDIGSYGNEKSPTINLKYTFALAVAWVLPEFLGEKLTLYTAENILKLEEDVDPNKKAADLRPDPRMTYPYWHLWNDILADDLPQRVAVEDFGTPLLFIYGKDKNIWFHGEQWLKQVMALNKGQVETVPGGHWFIESSAELVSNKVDNWISAN</sequence>
<dbReference type="PANTHER" id="PTHR43798:SF33">
    <property type="entry name" value="HYDROLASE, PUTATIVE (AFU_ORTHOLOGUE AFUA_2G14860)-RELATED"/>
    <property type="match status" value="1"/>
</dbReference>
<dbReference type="InterPro" id="IPR050266">
    <property type="entry name" value="AB_hydrolase_sf"/>
</dbReference>
<evidence type="ECO:0000256" key="1">
    <source>
        <dbReference type="SAM" id="Phobius"/>
    </source>
</evidence>
<keyword evidence="1" id="KW-0472">Membrane</keyword>
<evidence type="ECO:0000259" key="2">
    <source>
        <dbReference type="Pfam" id="PF00561"/>
    </source>
</evidence>
<dbReference type="PANTHER" id="PTHR43798">
    <property type="entry name" value="MONOACYLGLYCEROL LIPASE"/>
    <property type="match status" value="1"/>
</dbReference>
<dbReference type="SUPFAM" id="SSF53474">
    <property type="entry name" value="alpha/beta-Hydrolases"/>
    <property type="match status" value="1"/>
</dbReference>
<gene>
    <name evidence="3" type="ORF">RGE70_09475</name>
</gene>
<reference evidence="3 4" key="1">
    <citation type="submission" date="2023-10" db="EMBL/GenBank/DDBJ databases">
        <title>Complete genome sequence of Shewanella sp. DAU334.</title>
        <authorList>
            <person name="Lee Y.-S."/>
            <person name="Jeong H.-R."/>
            <person name="Hwang E.-J."/>
            <person name="Choi Y.-L."/>
            <person name="Kim G.-D."/>
        </authorList>
    </citation>
    <scope>NUCLEOTIDE SEQUENCE [LARGE SCALE GENOMIC DNA]</scope>
    <source>
        <strain evidence="3 4">DAU334</strain>
    </source>
</reference>
<dbReference type="RefSeq" id="WP_310471219.1">
    <property type="nucleotide sequence ID" value="NZ_CP136522.1"/>
</dbReference>
<keyword evidence="1" id="KW-0812">Transmembrane</keyword>
<protein>
    <submittedName>
        <fullName evidence="3">Alpha/beta hydrolase</fullName>
    </submittedName>
</protein>
<organism evidence="3 4">
    <name type="scientific">Shewanella youngdeokensis</name>
    <dbReference type="NCBI Taxonomy" id="2999068"/>
    <lineage>
        <taxon>Bacteria</taxon>
        <taxon>Pseudomonadati</taxon>
        <taxon>Pseudomonadota</taxon>
        <taxon>Gammaproteobacteria</taxon>
        <taxon>Alteromonadales</taxon>
        <taxon>Shewanellaceae</taxon>
        <taxon>Shewanella</taxon>
    </lineage>
</organism>
<keyword evidence="4" id="KW-1185">Reference proteome</keyword>
<evidence type="ECO:0000313" key="4">
    <source>
        <dbReference type="Proteomes" id="UP001529491"/>
    </source>
</evidence>
<keyword evidence="1" id="KW-1133">Transmembrane helix</keyword>
<dbReference type="EMBL" id="CP136522">
    <property type="protein sequence ID" value="WOT03593.1"/>
    <property type="molecule type" value="Genomic_DNA"/>
</dbReference>
<dbReference type="Gene3D" id="3.40.50.1820">
    <property type="entry name" value="alpha/beta hydrolase"/>
    <property type="match status" value="1"/>
</dbReference>
<proteinExistence type="predicted"/>
<keyword evidence="3" id="KW-0378">Hydrolase</keyword>
<evidence type="ECO:0000313" key="3">
    <source>
        <dbReference type="EMBL" id="WOT03593.1"/>
    </source>
</evidence>
<dbReference type="InterPro" id="IPR029058">
    <property type="entry name" value="AB_hydrolase_fold"/>
</dbReference>
<dbReference type="InterPro" id="IPR000073">
    <property type="entry name" value="AB_hydrolase_1"/>
</dbReference>
<name>A0ABZ0JTG3_9GAMM</name>
<accession>A0ABZ0JTG3</accession>
<dbReference type="GO" id="GO:0016787">
    <property type="term" value="F:hydrolase activity"/>
    <property type="evidence" value="ECO:0007669"/>
    <property type="project" value="UniProtKB-KW"/>
</dbReference>